<feature type="signal peptide" evidence="1">
    <location>
        <begin position="1"/>
        <end position="25"/>
    </location>
</feature>
<evidence type="ECO:0008006" key="4">
    <source>
        <dbReference type="Google" id="ProtNLM"/>
    </source>
</evidence>
<dbReference type="Proteomes" id="UP000192578">
    <property type="component" value="Unassembled WGS sequence"/>
</dbReference>
<dbReference type="AlphaFoldDB" id="A0A1W0WQV8"/>
<proteinExistence type="predicted"/>
<dbReference type="EMBL" id="MTYJ01000059">
    <property type="protein sequence ID" value="OQV17584.1"/>
    <property type="molecule type" value="Genomic_DNA"/>
</dbReference>
<gene>
    <name evidence="2" type="ORF">BV898_08355</name>
</gene>
<evidence type="ECO:0000256" key="1">
    <source>
        <dbReference type="SAM" id="SignalP"/>
    </source>
</evidence>
<keyword evidence="1" id="KW-0732">Signal</keyword>
<evidence type="ECO:0000313" key="3">
    <source>
        <dbReference type="Proteomes" id="UP000192578"/>
    </source>
</evidence>
<organism evidence="2 3">
    <name type="scientific">Hypsibius exemplaris</name>
    <name type="common">Freshwater tardigrade</name>
    <dbReference type="NCBI Taxonomy" id="2072580"/>
    <lineage>
        <taxon>Eukaryota</taxon>
        <taxon>Metazoa</taxon>
        <taxon>Ecdysozoa</taxon>
        <taxon>Tardigrada</taxon>
        <taxon>Eutardigrada</taxon>
        <taxon>Parachela</taxon>
        <taxon>Hypsibioidea</taxon>
        <taxon>Hypsibiidae</taxon>
        <taxon>Hypsibius</taxon>
    </lineage>
</organism>
<feature type="chain" id="PRO_5012099556" description="Receptor ligand binding region domain-containing protein" evidence="1">
    <location>
        <begin position="26"/>
        <end position="167"/>
    </location>
</feature>
<accession>A0A1W0WQV8</accession>
<sequence length="167" mass="18962">MAFCRFLINLYFCVLLQRTITHVSGLLASRVHIVSPGFYSWTETPSLTHFAPALETGVAAARRKYPHTNWTAEILHTTKFADCFGLRDNIFYELSKWYYNRPYNESVLTVIIAPGCVESGYLAQLATGWDVLLITRQDLMLLEMVKGTLKEKGYTSQIDIQSALNMA</sequence>
<name>A0A1W0WQV8_HYPEX</name>
<reference evidence="3" key="1">
    <citation type="submission" date="2017-01" db="EMBL/GenBank/DDBJ databases">
        <title>Comparative genomics of anhydrobiosis in the tardigrade Hypsibius dujardini.</title>
        <authorList>
            <person name="Yoshida Y."/>
            <person name="Koutsovoulos G."/>
            <person name="Laetsch D."/>
            <person name="Stevens L."/>
            <person name="Kumar S."/>
            <person name="Horikawa D."/>
            <person name="Ishino K."/>
            <person name="Komine S."/>
            <person name="Tomita M."/>
            <person name="Blaxter M."/>
            <person name="Arakawa K."/>
        </authorList>
    </citation>
    <scope>NUCLEOTIDE SEQUENCE [LARGE SCALE GENOMIC DNA]</scope>
    <source>
        <strain evidence="3">Z151</strain>
    </source>
</reference>
<comment type="caution">
    <text evidence="2">The sequence shown here is derived from an EMBL/GenBank/DDBJ whole genome shotgun (WGS) entry which is preliminary data.</text>
</comment>
<keyword evidence="3" id="KW-1185">Reference proteome</keyword>
<protein>
    <recommendedName>
        <fullName evidence="4">Receptor ligand binding region domain-containing protein</fullName>
    </recommendedName>
</protein>
<evidence type="ECO:0000313" key="2">
    <source>
        <dbReference type="EMBL" id="OQV17584.1"/>
    </source>
</evidence>